<dbReference type="PANTHER" id="PTHR12482">
    <property type="entry name" value="LIPASE ROG1-RELATED-RELATED"/>
    <property type="match status" value="1"/>
</dbReference>
<reference evidence="4" key="1">
    <citation type="journal article" date="2010" name="Nat. Biotechnol.">
        <title>Draft genome sequence of the oilseed species Ricinus communis.</title>
        <authorList>
            <person name="Chan A.P."/>
            <person name="Crabtree J."/>
            <person name="Zhao Q."/>
            <person name="Lorenzi H."/>
            <person name="Orvis J."/>
            <person name="Puiu D."/>
            <person name="Melake-Berhan A."/>
            <person name="Jones K.M."/>
            <person name="Redman J."/>
            <person name="Chen G."/>
            <person name="Cahoon E.B."/>
            <person name="Gedil M."/>
            <person name="Stanke M."/>
            <person name="Haas B.J."/>
            <person name="Wortman J.R."/>
            <person name="Fraser-Liggett C.M."/>
            <person name="Ravel J."/>
            <person name="Rabinowicz P.D."/>
        </authorList>
    </citation>
    <scope>NUCLEOTIDE SEQUENCE [LARGE SCALE GENOMIC DNA]</scope>
    <source>
        <strain evidence="4">cv. Hale</strain>
    </source>
</reference>
<keyword evidence="4" id="KW-1185">Reference proteome</keyword>
<comment type="similarity">
    <text evidence="1">Belongs to the FAM135 family.</text>
</comment>
<dbReference type="InterPro" id="IPR029058">
    <property type="entry name" value="AB_hydrolase_fold"/>
</dbReference>
<sequence length="688" mass="77847">MIRRLRWLMGRNSPKSLPSNASQQSSDITPETLHEVAIYIHRFHNLDLFQQGWYQIKISMRLDDSEYKSVGTPARVVQYEAHEQGSIGAHGIWTIDDIDNSFSTQPFLIKYAKQDVYLSIMISFILSLHAHGVEGPPTPGVVLKFELMYTPALKKGSELQGSLSACPAAVHEFRLPPKALLGLHSYCPVHFDAFHSVLVDTSVHIITVKASWTPLKVPWFASLRQVGSADFEQILLIKELVAAHDILLDDLRNISRAIDQSIELSSFVLNLENTKFGSLMQSNMGGAEEVLEVLNKPQNGVKKENDTANLQNDGLLHCLSRDDILDFLHLLGDQILHLWNAFLMFHRANKTKILEFLHDVWNDGRRAEWSIWMIHTKVERPLNFLSSGIGAPSLHGLHGKSLSQWKFSDDPVQSAITRAELHRQSIAQMRINNRSIQDMHMYEDPLSVPIIIVEHVSDAPLHNHNGNSCISYLYQKNLLKIPTGTKSGAVQKLTGSRSQPCGRVMKIVVFVHGFQGHHLDLRLVRNQWLLIDPKTEFLMSEANEDKTDGDFREMGLRLAQEVVSFTKRKMDKASRNGNLKSLKLSFVGHSIGNIIIRAALAEGIMEPYLRYLYTYISISGPHLGYMYCSNSLFNSGLWLLKTLKGTQCIHQLTFSDDPDLMNTFLYKLSKERTLENFKNVVLVSSPQV</sequence>
<dbReference type="Proteomes" id="UP000008311">
    <property type="component" value="Unassembled WGS sequence"/>
</dbReference>
<protein>
    <recommendedName>
        <fullName evidence="2">DUF676 domain-containing protein</fullName>
    </recommendedName>
</protein>
<dbReference type="STRING" id="3988.B9RYM5"/>
<dbReference type="InterPro" id="IPR022122">
    <property type="entry name" value="DUF3657"/>
</dbReference>
<dbReference type="Pfam" id="PF12394">
    <property type="entry name" value="DUF3657"/>
    <property type="match status" value="1"/>
</dbReference>
<dbReference type="InParanoid" id="B9RYM5"/>
<dbReference type="GO" id="GO:0006629">
    <property type="term" value="P:lipid metabolic process"/>
    <property type="evidence" value="ECO:0000318"/>
    <property type="project" value="GO_Central"/>
</dbReference>
<dbReference type="InterPro" id="IPR044294">
    <property type="entry name" value="Lipase-like"/>
</dbReference>
<proteinExistence type="inferred from homology"/>
<dbReference type="Pfam" id="PF05057">
    <property type="entry name" value="DUF676"/>
    <property type="match status" value="1"/>
</dbReference>
<organism evidence="3 4">
    <name type="scientific">Ricinus communis</name>
    <name type="common">Castor bean</name>
    <dbReference type="NCBI Taxonomy" id="3988"/>
    <lineage>
        <taxon>Eukaryota</taxon>
        <taxon>Viridiplantae</taxon>
        <taxon>Streptophyta</taxon>
        <taxon>Embryophyta</taxon>
        <taxon>Tracheophyta</taxon>
        <taxon>Spermatophyta</taxon>
        <taxon>Magnoliopsida</taxon>
        <taxon>eudicotyledons</taxon>
        <taxon>Gunneridae</taxon>
        <taxon>Pentapetalae</taxon>
        <taxon>rosids</taxon>
        <taxon>fabids</taxon>
        <taxon>Malpighiales</taxon>
        <taxon>Euphorbiaceae</taxon>
        <taxon>Acalyphoideae</taxon>
        <taxon>Acalypheae</taxon>
        <taxon>Ricinus</taxon>
    </lineage>
</organism>
<dbReference type="SUPFAM" id="SSF53474">
    <property type="entry name" value="alpha/beta-Hydrolases"/>
    <property type="match status" value="1"/>
</dbReference>
<evidence type="ECO:0000313" key="4">
    <source>
        <dbReference type="Proteomes" id="UP000008311"/>
    </source>
</evidence>
<dbReference type="InterPro" id="IPR007751">
    <property type="entry name" value="DUF676_lipase-like"/>
</dbReference>
<accession>B9RYM5</accession>
<dbReference type="EMBL" id="EQ973831">
    <property type="protein sequence ID" value="EEF43562.1"/>
    <property type="molecule type" value="Genomic_DNA"/>
</dbReference>
<dbReference type="AlphaFoldDB" id="B9RYM5"/>
<gene>
    <name evidence="3" type="ORF">RCOM_1131300</name>
</gene>
<name>B9RYM5_RICCO</name>
<evidence type="ECO:0000256" key="1">
    <source>
        <dbReference type="ARBA" id="ARBA00007949"/>
    </source>
</evidence>
<evidence type="ECO:0000313" key="3">
    <source>
        <dbReference type="EMBL" id="EEF43562.1"/>
    </source>
</evidence>
<dbReference type="PANTHER" id="PTHR12482:SF63">
    <property type="entry name" value="DUF676 DOMAIN-CONTAINING PROTEIN"/>
    <property type="match status" value="1"/>
</dbReference>
<dbReference type="Gene3D" id="3.40.50.1820">
    <property type="entry name" value="alpha/beta hydrolase"/>
    <property type="match status" value="1"/>
</dbReference>
<feature type="domain" description="DUF676" evidence="2">
    <location>
        <begin position="505"/>
        <end position="684"/>
    </location>
</feature>
<dbReference type="eggNOG" id="KOG2205">
    <property type="taxonomic scope" value="Eukaryota"/>
</dbReference>
<evidence type="ECO:0000259" key="2">
    <source>
        <dbReference type="Pfam" id="PF05057"/>
    </source>
</evidence>